<reference evidence="7" key="1">
    <citation type="submission" date="2020-07" db="EMBL/GenBank/DDBJ databases">
        <authorList>
            <person name="Lin J."/>
        </authorList>
    </citation>
    <scope>NUCLEOTIDE SEQUENCE</scope>
</reference>
<dbReference type="PANTHER" id="PTHR11654">
    <property type="entry name" value="OLIGOPEPTIDE TRANSPORTER-RELATED"/>
    <property type="match status" value="1"/>
</dbReference>
<organism evidence="7">
    <name type="scientific">Ananas comosus var. bracteatus</name>
    <name type="common">red pineapple</name>
    <dbReference type="NCBI Taxonomy" id="296719"/>
    <lineage>
        <taxon>Eukaryota</taxon>
        <taxon>Viridiplantae</taxon>
        <taxon>Streptophyta</taxon>
        <taxon>Embryophyta</taxon>
        <taxon>Tracheophyta</taxon>
        <taxon>Spermatophyta</taxon>
        <taxon>Magnoliopsida</taxon>
        <taxon>Liliopsida</taxon>
        <taxon>Poales</taxon>
        <taxon>Bromeliaceae</taxon>
        <taxon>Bromelioideae</taxon>
        <taxon>Ananas</taxon>
    </lineage>
</organism>
<dbReference type="AlphaFoldDB" id="A0A6V7PDD5"/>
<dbReference type="Pfam" id="PF00854">
    <property type="entry name" value="PTR2"/>
    <property type="match status" value="2"/>
</dbReference>
<evidence type="ECO:0000256" key="1">
    <source>
        <dbReference type="ARBA" id="ARBA00004141"/>
    </source>
</evidence>
<proteinExistence type="inferred from homology"/>
<evidence type="ECO:0000256" key="4">
    <source>
        <dbReference type="ARBA" id="ARBA00022989"/>
    </source>
</evidence>
<feature type="transmembrane region" description="Helical" evidence="6">
    <location>
        <begin position="180"/>
        <end position="201"/>
    </location>
</feature>
<dbReference type="InterPro" id="IPR000109">
    <property type="entry name" value="POT_fam"/>
</dbReference>
<feature type="transmembrane region" description="Helical" evidence="6">
    <location>
        <begin position="34"/>
        <end position="58"/>
    </location>
</feature>
<evidence type="ECO:0008006" key="8">
    <source>
        <dbReference type="Google" id="ProtNLM"/>
    </source>
</evidence>
<dbReference type="EMBL" id="LR862147">
    <property type="protein sequence ID" value="CAD1828865.1"/>
    <property type="molecule type" value="Genomic_DNA"/>
</dbReference>
<feature type="transmembrane region" description="Helical" evidence="6">
    <location>
        <begin position="325"/>
        <end position="347"/>
    </location>
</feature>
<comment type="subcellular location">
    <subcellularLocation>
        <location evidence="1">Membrane</location>
        <topology evidence="1">Multi-pass membrane protein</topology>
    </subcellularLocation>
</comment>
<comment type="similarity">
    <text evidence="2">Belongs to the major facilitator superfamily. Proton-dependent oligopeptide transporter (POT/PTR) (TC 2.A.17) family.</text>
</comment>
<sequence length="392" mass="41961">MEQAKASSEDQSSQLTINEAQASHKQGGWITFPFIAGSVFGLGLAISGAMSNFIVYLIKEYNVKSIDAAQISNIVNGCTSVSPVIGAIIADAYFGCYPVFCLRHCYQLGVLFTVTAAVPSLRPMPCSLSSDSCKPASAGQLAVLYAAVALLAVGAGGTRFNSATVGANQFDKAQDQEVFFNWFFILLYAASIIGATAIVYIQDRVSWALGFACPPGSRQSVRKEETHHCGSTGDCDFYYGTSSDLVANAKKQVPTAVITRGDTTADGSVARPWRLCTVQQVEDLKTVVRILPLWTTSAFISVSIGVQGSLTILQALTVDRSLGRFTVPAGSMLVSSLAAVIVFLALLDRLLLPVWHRLTHHTPTPLQRIGAATCSTQPPWWPPLWSSGSARR</sequence>
<dbReference type="InterPro" id="IPR036259">
    <property type="entry name" value="MFS_trans_sf"/>
</dbReference>
<dbReference type="GO" id="GO:0016020">
    <property type="term" value="C:membrane"/>
    <property type="evidence" value="ECO:0007669"/>
    <property type="project" value="UniProtKB-SubCell"/>
</dbReference>
<keyword evidence="3 6" id="KW-0812">Transmembrane</keyword>
<keyword evidence="5 6" id="KW-0472">Membrane</keyword>
<dbReference type="GO" id="GO:0022857">
    <property type="term" value="F:transmembrane transporter activity"/>
    <property type="evidence" value="ECO:0007669"/>
    <property type="project" value="InterPro"/>
</dbReference>
<name>A0A6V7PDD5_ANACO</name>
<evidence type="ECO:0000256" key="6">
    <source>
        <dbReference type="SAM" id="Phobius"/>
    </source>
</evidence>
<evidence type="ECO:0000256" key="5">
    <source>
        <dbReference type="ARBA" id="ARBA00023136"/>
    </source>
</evidence>
<gene>
    <name evidence="7" type="ORF">CB5_LOCUS12076</name>
</gene>
<dbReference type="Gene3D" id="1.20.1250.20">
    <property type="entry name" value="MFS general substrate transporter like domains"/>
    <property type="match status" value="2"/>
</dbReference>
<protein>
    <recommendedName>
        <fullName evidence="8">Protein NRT1/ PTR FAMILY 2.7-like</fullName>
    </recommendedName>
</protein>
<evidence type="ECO:0000313" key="7">
    <source>
        <dbReference type="EMBL" id="CAD1828865.1"/>
    </source>
</evidence>
<accession>A0A6V7PDD5</accession>
<feature type="transmembrane region" description="Helical" evidence="6">
    <location>
        <begin position="142"/>
        <end position="160"/>
    </location>
</feature>
<evidence type="ECO:0000256" key="2">
    <source>
        <dbReference type="ARBA" id="ARBA00005982"/>
    </source>
</evidence>
<evidence type="ECO:0000256" key="3">
    <source>
        <dbReference type="ARBA" id="ARBA00022692"/>
    </source>
</evidence>
<keyword evidence="4 6" id="KW-1133">Transmembrane helix</keyword>
<feature type="transmembrane region" description="Helical" evidence="6">
    <location>
        <begin position="293"/>
        <end position="313"/>
    </location>
</feature>